<protein>
    <submittedName>
        <fullName evidence="1">Matrix</fullName>
    </submittedName>
</protein>
<dbReference type="GeneID" id="65102566"/>
<reference evidence="1 2" key="1">
    <citation type="journal article" date="2015" name="PLoS Pathog.">
        <title>Evolution of genome size and complexity in the rhabdoviridae.</title>
        <authorList>
            <person name="Walker P.J."/>
            <person name="Firth C."/>
            <person name="Widen S.G."/>
            <person name="Blasdell K.R."/>
            <person name="Guzman H."/>
            <person name="Wood T.G."/>
            <person name="Paradkar P.N."/>
            <person name="Holmes E.C."/>
            <person name="Tesh R.B."/>
            <person name="Vasilakis N."/>
        </authorList>
    </citation>
    <scope>NUCLEOTIDE SEQUENCE [LARGE SCALE GENOMIC DNA]</scope>
    <source>
        <strain evidence="1 2">DakAnB439a</strain>
    </source>
</reference>
<accession>A0A0D3R0W4</accession>
<dbReference type="EMBL" id="KM204982">
    <property type="protein sequence ID" value="AJR28274.1"/>
    <property type="molecule type" value="Viral_cRNA"/>
</dbReference>
<organism evidence="1 2">
    <name type="scientific">Garba virus</name>
    <dbReference type="NCBI Taxonomy" id="864696"/>
    <lineage>
        <taxon>Viruses</taxon>
        <taxon>Riboviria</taxon>
        <taxon>Orthornavirae</taxon>
        <taxon>Negarnaviricota</taxon>
        <taxon>Haploviricotina</taxon>
        <taxon>Monjiviricetes</taxon>
        <taxon>Mononegavirales</taxon>
        <taxon>Rhabdoviridae</taxon>
        <taxon>Alpharhabdovirinae</taxon>
        <taxon>Sunrhavirus</taxon>
        <taxon>Sunrhavirus garba</taxon>
    </lineage>
</organism>
<dbReference type="Proteomes" id="UP000500992">
    <property type="component" value="Segment"/>
</dbReference>
<sequence>MNRLKRMFGYGEEDLADFVGIESKMVTVVEVKIQFSLNVTISRVGKSALSREIILKELLSNYRGPSEKEALFVIGSLLSVPSWIRKKDGSGYGFRGEFGIKFETDNLSLSNNFEHESISTYVKDNWIVIINSSVKTKRGKGGFNPATKLQEILSKFEIRTNLFDFSPIFIVH</sequence>
<dbReference type="KEGG" id="vg:65102566"/>
<keyword evidence="2" id="KW-1185">Reference proteome</keyword>
<name>A0A0D3R0W4_9RHAB</name>
<proteinExistence type="predicted"/>
<evidence type="ECO:0000313" key="2">
    <source>
        <dbReference type="Proteomes" id="UP000500992"/>
    </source>
</evidence>
<evidence type="ECO:0000313" key="1">
    <source>
        <dbReference type="EMBL" id="AJR28274.1"/>
    </source>
</evidence>
<dbReference type="RefSeq" id="YP_010087299.1">
    <property type="nucleotide sequence ID" value="NC_055530.1"/>
</dbReference>